<keyword evidence="2 12" id="KW-0515">Mutator protein</keyword>
<dbReference type="GO" id="GO:0042276">
    <property type="term" value="P:error-prone translesion synthesis"/>
    <property type="evidence" value="ECO:0007669"/>
    <property type="project" value="TreeGrafter"/>
</dbReference>
<evidence type="ECO:0000256" key="11">
    <source>
        <dbReference type="ARBA" id="ARBA00049244"/>
    </source>
</evidence>
<evidence type="ECO:0000259" key="13">
    <source>
        <dbReference type="PROSITE" id="PS50173"/>
    </source>
</evidence>
<feature type="binding site" evidence="12">
    <location>
        <position position="187"/>
    </location>
    <ligand>
        <name>Mg(2+)</name>
        <dbReference type="ChEBI" id="CHEBI:18420"/>
    </ligand>
</feature>
<keyword evidence="8 12" id="KW-0460">Magnesium</keyword>
<proteinExistence type="inferred from homology"/>
<dbReference type="GO" id="GO:0006281">
    <property type="term" value="P:DNA repair"/>
    <property type="evidence" value="ECO:0007669"/>
    <property type="project" value="UniProtKB-UniRule"/>
</dbReference>
<dbReference type="PROSITE" id="PS50173">
    <property type="entry name" value="UMUC"/>
    <property type="match status" value="1"/>
</dbReference>
<keyword evidence="12" id="KW-0238">DNA-binding</keyword>
<dbReference type="Pfam" id="PF00817">
    <property type="entry name" value="IMS"/>
    <property type="match status" value="1"/>
</dbReference>
<dbReference type="Gene3D" id="1.10.150.20">
    <property type="entry name" value="5' to 3' exonuclease, C-terminal subdomain"/>
    <property type="match status" value="1"/>
</dbReference>
<evidence type="ECO:0000313" key="14">
    <source>
        <dbReference type="EMBL" id="SFE05116.1"/>
    </source>
</evidence>
<dbReference type="EMBL" id="FOMQ01000012">
    <property type="protein sequence ID" value="SFE05116.1"/>
    <property type="molecule type" value="Genomic_DNA"/>
</dbReference>
<keyword evidence="4 12" id="KW-0548">Nucleotidyltransferase</keyword>
<protein>
    <recommendedName>
        <fullName evidence="12">DNA polymerase IV</fullName>
        <shortName evidence="12">Pol IV</shortName>
        <ecNumber evidence="12">2.7.7.7</ecNumber>
    </recommendedName>
</protein>
<dbReference type="Pfam" id="PF11798">
    <property type="entry name" value="IMS_HHH"/>
    <property type="match status" value="1"/>
</dbReference>
<dbReference type="InterPro" id="IPR036775">
    <property type="entry name" value="DNA_pol_Y-fam_lit_finger_sf"/>
</dbReference>
<dbReference type="InterPro" id="IPR043502">
    <property type="entry name" value="DNA/RNA_pol_sf"/>
</dbReference>
<dbReference type="InterPro" id="IPR022880">
    <property type="entry name" value="DNApol_IV"/>
</dbReference>
<keyword evidence="5 12" id="KW-0235">DNA replication</keyword>
<feature type="active site" evidence="12">
    <location>
        <position position="188"/>
    </location>
</feature>
<dbReference type="PANTHER" id="PTHR11076:SF33">
    <property type="entry name" value="DNA POLYMERASE KAPPA"/>
    <property type="match status" value="1"/>
</dbReference>
<keyword evidence="15" id="KW-1185">Reference proteome</keyword>
<dbReference type="InterPro" id="IPR024728">
    <property type="entry name" value="PolY_HhH_motif"/>
</dbReference>
<name>A0A1I1XCG7_9BURK</name>
<comment type="cofactor">
    <cofactor evidence="12">
        <name>Mg(2+)</name>
        <dbReference type="ChEBI" id="CHEBI:18420"/>
    </cofactor>
    <text evidence="12">Binds 2 magnesium ions per subunit.</text>
</comment>
<evidence type="ECO:0000256" key="9">
    <source>
        <dbReference type="ARBA" id="ARBA00022932"/>
    </source>
</evidence>
<evidence type="ECO:0000313" key="15">
    <source>
        <dbReference type="Proteomes" id="UP000199517"/>
    </source>
</evidence>
<evidence type="ECO:0000256" key="4">
    <source>
        <dbReference type="ARBA" id="ARBA00022695"/>
    </source>
</evidence>
<dbReference type="FunFam" id="3.30.1490.100:FF:000004">
    <property type="entry name" value="DNA polymerase IV"/>
    <property type="match status" value="1"/>
</dbReference>
<sequence length="456" mass="49290">MGAFLPSTCGRGARGTMRCVSAPPDPSFLPAVPAAPGAAASGPAAPEPAAAAGLLPRRIAHLDMDAFYASVELLRYPQLKGLPAVIGGGRRHEDDALAQAYAGREAEIPIAAFPLLRDYAGRGVITTATYAARQFGVGSAMGLMKAARLCPQAILLPVDFASYRRFSRQFKDIILTIAPVMEDRGVDEVYIDFTHVPGGQRDGGRALARLIQKSIFDATGLTCSIGVAPNKLIAKMASEFNKPNGISIVHAQDLEPAIWPLACRKINGIGPKADAKLQTFGIHTIGDLAARPRDWLVRTFGKAYGAWLHEAAWGRDDRAVVTESEPVSMSRETTFDRDLHAVRDRAELGRIFTDLCERVAEDLRRKGYMGKTIGIKLRYDDFKIATRDQTIATFTQDAATIRRAAGECLKRVPLDKRLRLLGVRVGNLLTEEEARAAPAAGRSGGAGVMRDLFEDQ</sequence>
<dbReference type="SUPFAM" id="SSF56672">
    <property type="entry name" value="DNA/RNA polymerases"/>
    <property type="match status" value="1"/>
</dbReference>
<accession>A0A1I1XCG7</accession>
<reference evidence="15" key="1">
    <citation type="submission" date="2016-10" db="EMBL/GenBank/DDBJ databases">
        <authorList>
            <person name="Varghese N."/>
            <person name="Submissions S."/>
        </authorList>
    </citation>
    <scope>NUCLEOTIDE SEQUENCE [LARGE SCALE GENOMIC DNA]</scope>
    <source>
        <strain evidence="15">DSM 7481</strain>
    </source>
</reference>
<dbReference type="GO" id="GO:0005829">
    <property type="term" value="C:cytosol"/>
    <property type="evidence" value="ECO:0007669"/>
    <property type="project" value="TreeGrafter"/>
</dbReference>
<evidence type="ECO:0000256" key="2">
    <source>
        <dbReference type="ARBA" id="ARBA00022457"/>
    </source>
</evidence>
<dbReference type="AlphaFoldDB" id="A0A1I1XCG7"/>
<dbReference type="GO" id="GO:0000287">
    <property type="term" value="F:magnesium ion binding"/>
    <property type="evidence" value="ECO:0007669"/>
    <property type="project" value="UniProtKB-UniRule"/>
</dbReference>
<comment type="similarity">
    <text evidence="1 12">Belongs to the DNA polymerase type-Y family.</text>
</comment>
<dbReference type="SUPFAM" id="SSF100879">
    <property type="entry name" value="Lesion bypass DNA polymerase (Y-family), little finger domain"/>
    <property type="match status" value="1"/>
</dbReference>
<dbReference type="GO" id="GO:0006261">
    <property type="term" value="P:DNA-templated DNA replication"/>
    <property type="evidence" value="ECO:0007669"/>
    <property type="project" value="UniProtKB-UniRule"/>
</dbReference>
<evidence type="ECO:0000256" key="7">
    <source>
        <dbReference type="ARBA" id="ARBA00022763"/>
    </source>
</evidence>
<dbReference type="GO" id="GO:0003887">
    <property type="term" value="F:DNA-directed DNA polymerase activity"/>
    <property type="evidence" value="ECO:0007669"/>
    <property type="project" value="UniProtKB-UniRule"/>
</dbReference>
<dbReference type="PANTHER" id="PTHR11076">
    <property type="entry name" value="DNA REPAIR POLYMERASE UMUC / TRANSFERASE FAMILY MEMBER"/>
    <property type="match status" value="1"/>
</dbReference>
<evidence type="ECO:0000256" key="3">
    <source>
        <dbReference type="ARBA" id="ARBA00022679"/>
    </source>
</evidence>
<feature type="site" description="Substrate discrimination" evidence="12">
    <location>
        <position position="68"/>
    </location>
</feature>
<comment type="function">
    <text evidence="12">Poorly processive, error-prone DNA polymerase involved in untargeted mutagenesis. Copies undamaged DNA at stalled replication forks, which arise in vivo from mismatched or misaligned primer ends. These misaligned primers can be extended by PolIV. Exhibits no 3'-5' exonuclease (proofreading) activity. May be involved in translesional synthesis, in conjunction with the beta clamp from PolIII.</text>
</comment>
<feature type="domain" description="UmuC" evidence="13">
    <location>
        <begin position="59"/>
        <end position="270"/>
    </location>
</feature>
<keyword evidence="9 12" id="KW-0239">DNA-directed DNA polymerase</keyword>
<dbReference type="InterPro" id="IPR050116">
    <property type="entry name" value="DNA_polymerase-Y"/>
</dbReference>
<keyword evidence="10 12" id="KW-0234">DNA repair</keyword>
<gene>
    <name evidence="12" type="primary">dinB</name>
    <name evidence="14" type="ORF">SAMN04489710_112138</name>
</gene>
<evidence type="ECO:0000256" key="6">
    <source>
        <dbReference type="ARBA" id="ARBA00022723"/>
    </source>
</evidence>
<organism evidence="14 15">
    <name type="scientific">Paracidovorax konjaci</name>
    <dbReference type="NCBI Taxonomy" id="32040"/>
    <lineage>
        <taxon>Bacteria</taxon>
        <taxon>Pseudomonadati</taxon>
        <taxon>Pseudomonadota</taxon>
        <taxon>Betaproteobacteria</taxon>
        <taxon>Burkholderiales</taxon>
        <taxon>Comamonadaceae</taxon>
        <taxon>Paracidovorax</taxon>
    </lineage>
</organism>
<keyword evidence="6 12" id="KW-0479">Metal-binding</keyword>
<dbReference type="Gene3D" id="3.30.70.270">
    <property type="match status" value="1"/>
</dbReference>
<evidence type="ECO:0000256" key="10">
    <source>
        <dbReference type="ARBA" id="ARBA00023204"/>
    </source>
</evidence>
<dbReference type="Gene3D" id="3.40.1170.60">
    <property type="match status" value="1"/>
</dbReference>
<dbReference type="STRING" id="32040.SAMN04489710_112138"/>
<evidence type="ECO:0000256" key="1">
    <source>
        <dbReference type="ARBA" id="ARBA00010945"/>
    </source>
</evidence>
<keyword evidence="12" id="KW-0963">Cytoplasm</keyword>
<dbReference type="Gene3D" id="3.30.1490.100">
    <property type="entry name" value="DNA polymerase, Y-family, little finger domain"/>
    <property type="match status" value="1"/>
</dbReference>
<dbReference type="InterPro" id="IPR043128">
    <property type="entry name" value="Rev_trsase/Diguanyl_cyclase"/>
</dbReference>
<comment type="subunit">
    <text evidence="12">Monomer.</text>
</comment>
<keyword evidence="3 12" id="KW-0808">Transferase</keyword>
<evidence type="ECO:0000256" key="5">
    <source>
        <dbReference type="ARBA" id="ARBA00022705"/>
    </source>
</evidence>
<dbReference type="Pfam" id="PF11799">
    <property type="entry name" value="IMS_C"/>
    <property type="match status" value="1"/>
</dbReference>
<dbReference type="CDD" id="cd03586">
    <property type="entry name" value="PolY_Pol_IV_kappa"/>
    <property type="match status" value="1"/>
</dbReference>
<keyword evidence="7 12" id="KW-0227">DNA damage</keyword>
<dbReference type="InterPro" id="IPR001126">
    <property type="entry name" value="UmuC"/>
</dbReference>
<evidence type="ECO:0000256" key="8">
    <source>
        <dbReference type="ARBA" id="ARBA00022842"/>
    </source>
</evidence>
<dbReference type="Proteomes" id="UP000199517">
    <property type="component" value="Unassembled WGS sequence"/>
</dbReference>
<evidence type="ECO:0000256" key="12">
    <source>
        <dbReference type="HAMAP-Rule" id="MF_01113"/>
    </source>
</evidence>
<comment type="catalytic activity">
    <reaction evidence="11 12">
        <text>DNA(n) + a 2'-deoxyribonucleoside 5'-triphosphate = DNA(n+1) + diphosphate</text>
        <dbReference type="Rhea" id="RHEA:22508"/>
        <dbReference type="Rhea" id="RHEA-COMP:17339"/>
        <dbReference type="Rhea" id="RHEA-COMP:17340"/>
        <dbReference type="ChEBI" id="CHEBI:33019"/>
        <dbReference type="ChEBI" id="CHEBI:61560"/>
        <dbReference type="ChEBI" id="CHEBI:173112"/>
        <dbReference type="EC" id="2.7.7.7"/>
    </reaction>
</comment>
<dbReference type="InterPro" id="IPR017961">
    <property type="entry name" value="DNA_pol_Y-fam_little_finger"/>
</dbReference>
<dbReference type="HAMAP" id="MF_01113">
    <property type="entry name" value="DNApol_IV"/>
    <property type="match status" value="1"/>
</dbReference>
<dbReference type="EC" id="2.7.7.7" evidence="12"/>
<dbReference type="GO" id="GO:0003684">
    <property type="term" value="F:damaged DNA binding"/>
    <property type="evidence" value="ECO:0007669"/>
    <property type="project" value="InterPro"/>
</dbReference>
<feature type="binding site" evidence="12">
    <location>
        <position position="63"/>
    </location>
    <ligand>
        <name>Mg(2+)</name>
        <dbReference type="ChEBI" id="CHEBI:18420"/>
    </ligand>
</feature>
<dbReference type="GO" id="GO:0009432">
    <property type="term" value="P:SOS response"/>
    <property type="evidence" value="ECO:0007669"/>
    <property type="project" value="TreeGrafter"/>
</dbReference>
<comment type="subcellular location">
    <subcellularLocation>
        <location evidence="12">Cytoplasm</location>
    </subcellularLocation>
</comment>